<protein>
    <submittedName>
        <fullName evidence="2">Uncharacterized protein</fullName>
    </submittedName>
</protein>
<dbReference type="RefSeq" id="WP_211784890.1">
    <property type="nucleotide sequence ID" value="NZ_CP047289.1"/>
</dbReference>
<accession>A0A8J8MSV9</accession>
<dbReference type="KEGG" id="fap:GR316_04775"/>
<name>A0A8J8MSV9_9RHOB</name>
<evidence type="ECO:0000313" key="3">
    <source>
        <dbReference type="Proteomes" id="UP000679284"/>
    </source>
</evidence>
<dbReference type="EMBL" id="CP047289">
    <property type="protein sequence ID" value="QUS35643.1"/>
    <property type="molecule type" value="Genomic_DNA"/>
</dbReference>
<evidence type="ECO:0000256" key="1">
    <source>
        <dbReference type="SAM" id="MobiDB-lite"/>
    </source>
</evidence>
<dbReference type="Proteomes" id="UP000679284">
    <property type="component" value="Chromosome"/>
</dbReference>
<organism evidence="2 3">
    <name type="scientific">Falsirhodobacter algicola</name>
    <dbReference type="NCBI Taxonomy" id="2692330"/>
    <lineage>
        <taxon>Bacteria</taxon>
        <taxon>Pseudomonadati</taxon>
        <taxon>Pseudomonadota</taxon>
        <taxon>Alphaproteobacteria</taxon>
        <taxon>Rhodobacterales</taxon>
        <taxon>Paracoccaceae</taxon>
        <taxon>Falsirhodobacter</taxon>
    </lineage>
</organism>
<proteinExistence type="predicted"/>
<dbReference type="AlphaFoldDB" id="A0A8J8MSV9"/>
<evidence type="ECO:0000313" key="2">
    <source>
        <dbReference type="EMBL" id="QUS35643.1"/>
    </source>
</evidence>
<reference evidence="2" key="1">
    <citation type="submission" date="2020-01" db="EMBL/GenBank/DDBJ databases">
        <authorList>
            <person name="Yang Y."/>
            <person name="Kwon Y.M."/>
        </authorList>
    </citation>
    <scope>NUCLEOTIDE SEQUENCE</scope>
    <source>
        <strain evidence="2">PG104</strain>
    </source>
</reference>
<sequence length="48" mass="5181">MTPDDRTAKPVDVIGNPITPLTPEIEQARKDAPVPSRPEGAPDTKTKE</sequence>
<keyword evidence="3" id="KW-1185">Reference proteome</keyword>
<gene>
    <name evidence="2" type="ORF">GR316_04775</name>
</gene>
<feature type="region of interest" description="Disordered" evidence="1">
    <location>
        <begin position="1"/>
        <end position="48"/>
    </location>
</feature>